<evidence type="ECO:0000313" key="4">
    <source>
        <dbReference type="EMBL" id="MCG6657263.1"/>
    </source>
</evidence>
<dbReference type="PROSITE" id="PS50234">
    <property type="entry name" value="VWFA"/>
    <property type="match status" value="1"/>
</dbReference>
<dbReference type="Pfam" id="PF13519">
    <property type="entry name" value="VWA_2"/>
    <property type="match status" value="1"/>
</dbReference>
<comment type="caution">
    <text evidence="4">The sequence shown here is derived from an EMBL/GenBank/DDBJ whole genome shotgun (WGS) entry which is preliminary data.</text>
</comment>
<evidence type="ECO:0000259" key="3">
    <source>
        <dbReference type="PROSITE" id="PS50234"/>
    </source>
</evidence>
<gene>
    <name evidence="4" type="ORF">HOP52_05675</name>
</gene>
<evidence type="ECO:0000256" key="1">
    <source>
        <dbReference type="SAM" id="Phobius"/>
    </source>
</evidence>
<reference evidence="4 5" key="1">
    <citation type="submission" date="2020-05" db="EMBL/GenBank/DDBJ databases">
        <title>Comparative genomic analysis of denitrifying bacteria from Halomonas genus.</title>
        <authorList>
            <person name="Wang L."/>
            <person name="Shao Z."/>
        </authorList>
    </citation>
    <scope>NUCLEOTIDE SEQUENCE [LARGE SCALE GENOMIC DNA]</scope>
    <source>
        <strain evidence="4 5">A4</strain>
    </source>
</reference>
<feature type="domain" description="VWFA" evidence="3">
    <location>
        <begin position="40"/>
        <end position="225"/>
    </location>
</feature>
<keyword evidence="1" id="KW-0472">Membrane</keyword>
<feature type="signal peptide" evidence="2">
    <location>
        <begin position="1"/>
        <end position="32"/>
    </location>
</feature>
<dbReference type="Gene3D" id="3.40.50.410">
    <property type="entry name" value="von Willebrand factor, type A domain"/>
    <property type="match status" value="1"/>
</dbReference>
<dbReference type="RefSeq" id="WP_238976405.1">
    <property type="nucleotide sequence ID" value="NZ_JABFUC010000004.1"/>
</dbReference>
<dbReference type="EMBL" id="JABFUC010000004">
    <property type="protein sequence ID" value="MCG6657263.1"/>
    <property type="molecule type" value="Genomic_DNA"/>
</dbReference>
<dbReference type="Proteomes" id="UP000814385">
    <property type="component" value="Unassembled WGS sequence"/>
</dbReference>
<dbReference type="SMART" id="SM00327">
    <property type="entry name" value="VWA"/>
    <property type="match status" value="1"/>
</dbReference>
<name>A0ABS9P675_9GAMM</name>
<proteinExistence type="predicted"/>
<dbReference type="CDD" id="cd00198">
    <property type="entry name" value="vWFA"/>
    <property type="match status" value="1"/>
</dbReference>
<protein>
    <submittedName>
        <fullName evidence="4">VWA domain-containing protein</fullName>
    </submittedName>
</protein>
<organism evidence="4 5">
    <name type="scientific">Billgrantia campisalis</name>
    <dbReference type="NCBI Taxonomy" id="74661"/>
    <lineage>
        <taxon>Bacteria</taxon>
        <taxon>Pseudomonadati</taxon>
        <taxon>Pseudomonadota</taxon>
        <taxon>Gammaproteobacteria</taxon>
        <taxon>Oceanospirillales</taxon>
        <taxon>Halomonadaceae</taxon>
        <taxon>Billgrantia</taxon>
    </lineage>
</organism>
<keyword evidence="1" id="KW-0812">Transmembrane</keyword>
<feature type="chain" id="PRO_5045212517" evidence="2">
    <location>
        <begin position="33"/>
        <end position="617"/>
    </location>
</feature>
<evidence type="ECO:0000256" key="2">
    <source>
        <dbReference type="SAM" id="SignalP"/>
    </source>
</evidence>
<evidence type="ECO:0000313" key="5">
    <source>
        <dbReference type="Proteomes" id="UP000814385"/>
    </source>
</evidence>
<dbReference type="InterPro" id="IPR002035">
    <property type="entry name" value="VWF_A"/>
</dbReference>
<dbReference type="InterPro" id="IPR036465">
    <property type="entry name" value="vWFA_dom_sf"/>
</dbReference>
<keyword evidence="5" id="KW-1185">Reference proteome</keyword>
<feature type="transmembrane region" description="Helical" evidence="1">
    <location>
        <begin position="583"/>
        <end position="600"/>
    </location>
</feature>
<sequence>MGWNWIRGCRRLAALAGTTLLTVSLLASPLPAAPPQESPDVRVIVDVSGSMRHNDPEQLAADALELLVALLPAGVSAGVWTFGETVANPLPLGRVDAEWRERALALRPRLVDYQPFTDIEAAVREAARAEADGWRHLVLLTDGMIDLPPWRGAKPEIDAASRQSLLDTLAPRLAEQGVVVHAIAFSEEADLDLVERLARQTAGLSAPVDAPDALLGAFVNIVDRIFAPERVPLSEGSFLIEPGLESFTALLFHEGASPTLIAPDGSRHAAAAVPEGWRWRWRSEPRYELIQVPEPMPGQWRLEGHLGQDSRITVVSPLSLQTAGLPGTLYLGFDVPVQAWLVREGERLVGEDLPPHLQVTAELRDEAGRVQSAMVLEPVDGRFAGVLPAPALTGTAQLVVFAEGQGLRRQRSQPVNVQPAIAAQHDPAANRVLLRAEHPLLHGDNARLHGELQGERLVAEALEERRWVIALPDLDAELSQPLMLRAQITLEGRTRELRLPRLILFPDGATGIDQAGAAPVLAVERFHEELTPVREPPPADTLGAAERLIAAVDGLWQRAWRQWYGTYPQRQRLWEAYGRDPRLWAAALLAVGLALLGLKWRRRRRTTRIIHREEPHV</sequence>
<keyword evidence="2" id="KW-0732">Signal</keyword>
<accession>A0ABS9P675</accession>
<dbReference type="SUPFAM" id="SSF53300">
    <property type="entry name" value="vWA-like"/>
    <property type="match status" value="1"/>
</dbReference>
<keyword evidence="1" id="KW-1133">Transmembrane helix</keyword>